<evidence type="ECO:0000256" key="6">
    <source>
        <dbReference type="ARBA" id="ARBA00022705"/>
    </source>
</evidence>
<evidence type="ECO:0000256" key="2">
    <source>
        <dbReference type="ARBA" id="ARBA00006035"/>
    </source>
</evidence>
<keyword evidence="7" id="KW-0239">DNA-directed DNA polymerase</keyword>
<dbReference type="InterPro" id="IPR024826">
    <property type="entry name" value="DNA_pol_delta/II_ssu"/>
</dbReference>
<evidence type="ECO:0000256" key="8">
    <source>
        <dbReference type="ARBA" id="ARBA00023242"/>
    </source>
</evidence>
<evidence type="ECO:0000256" key="7">
    <source>
        <dbReference type="ARBA" id="ARBA00022932"/>
    </source>
</evidence>
<dbReference type="FunFam" id="2.40.50.430:FF:000002">
    <property type="entry name" value="DNA polymerase delta subunit"/>
    <property type="match status" value="1"/>
</dbReference>
<evidence type="ECO:0000259" key="11">
    <source>
        <dbReference type="Pfam" id="PF04042"/>
    </source>
</evidence>
<dbReference type="GO" id="GO:0043625">
    <property type="term" value="C:delta DNA polymerase complex"/>
    <property type="evidence" value="ECO:0007669"/>
    <property type="project" value="TreeGrafter"/>
</dbReference>
<evidence type="ECO:0000256" key="1">
    <source>
        <dbReference type="ARBA" id="ARBA00004123"/>
    </source>
</evidence>
<sequence length="471" mass="52865">MTTSSKIKPDESLLKDPNENESYPTRSRVVSKSTDVSYNSDFLLDMSKRQYGQQFANLYYMRLEVLKPRVMENAKQSWEGMKFGGLTVQHASRILDIRQGNLVWIVGTIYKDMKYKPNVLEDVSANNYGAPPIRYERYFDKESDKIMVEDESGRIEVYGDKVTDAKLVTGVVVALLGTEDSSGGFDVLDLIVAGFCPQVPRPIAMRDEKNGGKYLAIVSGLMIGSAEENQISLELLQEYLSGELGASVDQERASEIARVIIAGNSMAEEQADINPDRKKYGHGSVKFNAAPLKRFDALVSSLAMSMPVSIMPGDKDPSNASMPQQPLHKSLLHNSRRFMSSDLVTSVTNPYWWDIDGVKILGTSGNTIEDIYKYDDFDDRLAMMESTLRWQHAAPTAPDTLWSYPFSDKDPFIVSETPHIYFAGNQKEYSTRIIEEQGVEVRLVTVPEFYKSGQFVLVDLETLDTQLVQLA</sequence>
<feature type="region of interest" description="Disordered" evidence="10">
    <location>
        <begin position="1"/>
        <end position="28"/>
    </location>
</feature>
<evidence type="ECO:0000256" key="10">
    <source>
        <dbReference type="SAM" id="MobiDB-lite"/>
    </source>
</evidence>
<dbReference type="Gene3D" id="2.40.50.430">
    <property type="match status" value="1"/>
</dbReference>
<evidence type="ECO:0000256" key="5">
    <source>
        <dbReference type="ARBA" id="ARBA00022695"/>
    </source>
</evidence>
<dbReference type="InterPro" id="IPR041863">
    <property type="entry name" value="PolD2_C"/>
</dbReference>
<dbReference type="GO" id="GO:0003677">
    <property type="term" value="F:DNA binding"/>
    <property type="evidence" value="ECO:0007669"/>
    <property type="project" value="InterPro"/>
</dbReference>
<comment type="similarity">
    <text evidence="2">Belongs to the DNA polymerase delta/II small subunit family.</text>
</comment>
<feature type="domain" description="DNA polymerase alpha/delta/epsilon subunit B" evidence="11">
    <location>
        <begin position="216"/>
        <end position="429"/>
    </location>
</feature>
<dbReference type="InterPro" id="IPR007185">
    <property type="entry name" value="DNA_pol_a/d/e_bsu"/>
</dbReference>
<dbReference type="PANTHER" id="PTHR10416">
    <property type="entry name" value="DNA POLYMERASE DELTA SUBUNIT 2"/>
    <property type="match status" value="1"/>
</dbReference>
<dbReference type="Pfam" id="PF04042">
    <property type="entry name" value="DNA_pol_E_B"/>
    <property type="match status" value="1"/>
</dbReference>
<evidence type="ECO:0000313" key="13">
    <source>
        <dbReference type="EMBL" id="CDP36939.1"/>
    </source>
</evidence>
<dbReference type="EC" id="2.7.7.7" evidence="3"/>
<gene>
    <name evidence="13" type="ORF">GNLVRS02_ARAD1B24398g</name>
</gene>
<evidence type="ECO:0000259" key="12">
    <source>
        <dbReference type="Pfam" id="PF18018"/>
    </source>
</evidence>
<proteinExistence type="inferred from homology"/>
<evidence type="ECO:0000256" key="4">
    <source>
        <dbReference type="ARBA" id="ARBA00022679"/>
    </source>
</evidence>
<dbReference type="EMBL" id="HG937692">
    <property type="protein sequence ID" value="CDP36939.1"/>
    <property type="molecule type" value="Genomic_DNA"/>
</dbReference>
<dbReference type="CDD" id="cd07387">
    <property type="entry name" value="MPP_PolD2_C"/>
    <property type="match status" value="1"/>
</dbReference>
<evidence type="ECO:0000256" key="9">
    <source>
        <dbReference type="ARBA" id="ARBA00049244"/>
    </source>
</evidence>
<keyword evidence="8" id="KW-0539">Nucleus</keyword>
<name>A0A060T813_BLAAD</name>
<dbReference type="InterPro" id="IPR040663">
    <property type="entry name" value="DNA_pol_D_N"/>
</dbReference>
<reference evidence="13" key="2">
    <citation type="submission" date="2014-06" db="EMBL/GenBank/DDBJ databases">
        <title>The complete genome of Blastobotrys (Arxula) adeninivorans LS3 - a yeast of biotechnological interest.</title>
        <authorList>
            <person name="Kunze G."/>
            <person name="Gaillardin C."/>
            <person name="Czernicka M."/>
            <person name="Durrens P."/>
            <person name="Martin T."/>
            <person name="Boer E."/>
            <person name="Gabaldon T."/>
            <person name="Cruz J."/>
            <person name="Talla E."/>
            <person name="Marck C."/>
            <person name="Goffeau A."/>
            <person name="Barbe V."/>
            <person name="Baret P."/>
            <person name="Baronian K."/>
            <person name="Beier S."/>
            <person name="Bleykasten C."/>
            <person name="Bode R."/>
            <person name="Casaregola S."/>
            <person name="Despons L."/>
            <person name="Fairhead C."/>
            <person name="Giersberg M."/>
            <person name="Gierski P."/>
            <person name="Hahnel U."/>
            <person name="Hartmann A."/>
            <person name="Jankowska D."/>
            <person name="Jubin C."/>
            <person name="Jung P."/>
            <person name="Lafontaine I."/>
            <person name="Leh-Louis V."/>
            <person name="Lemaire M."/>
            <person name="Marcet-Houben M."/>
            <person name="Mascher M."/>
            <person name="Morel G."/>
            <person name="Richard G.-F."/>
            <person name="Riechen J."/>
            <person name="Sacerdot C."/>
            <person name="Sarkar A."/>
            <person name="Savel G."/>
            <person name="Schacherer J."/>
            <person name="Sherman D."/>
            <person name="Straub M.-L."/>
            <person name="Stein N."/>
            <person name="Thierry A."/>
            <person name="Trautwein-Schult A."/>
            <person name="Westhof E."/>
            <person name="Worch S."/>
            <person name="Dujon B."/>
            <person name="Souciet J.-L."/>
            <person name="Wincker P."/>
            <person name="Scholz U."/>
            <person name="Neuveglise N."/>
        </authorList>
    </citation>
    <scope>NUCLEOTIDE SEQUENCE</scope>
    <source>
        <strain evidence="13">LS3</strain>
    </source>
</reference>
<dbReference type="GO" id="GO:0006281">
    <property type="term" value="P:DNA repair"/>
    <property type="evidence" value="ECO:0007669"/>
    <property type="project" value="UniProtKB-ARBA"/>
</dbReference>
<protein>
    <recommendedName>
        <fullName evidence="3">DNA-directed DNA polymerase</fullName>
        <ecNumber evidence="3">2.7.7.7</ecNumber>
    </recommendedName>
</protein>
<comment type="catalytic activity">
    <reaction evidence="9">
        <text>DNA(n) + a 2'-deoxyribonucleoside 5'-triphosphate = DNA(n+1) + diphosphate</text>
        <dbReference type="Rhea" id="RHEA:22508"/>
        <dbReference type="Rhea" id="RHEA-COMP:17339"/>
        <dbReference type="Rhea" id="RHEA-COMP:17340"/>
        <dbReference type="ChEBI" id="CHEBI:33019"/>
        <dbReference type="ChEBI" id="CHEBI:61560"/>
        <dbReference type="ChEBI" id="CHEBI:173112"/>
        <dbReference type="EC" id="2.7.7.7"/>
    </reaction>
</comment>
<evidence type="ECO:0000256" key="3">
    <source>
        <dbReference type="ARBA" id="ARBA00012417"/>
    </source>
</evidence>
<organism evidence="13">
    <name type="scientific">Blastobotrys adeninivorans</name>
    <name type="common">Yeast</name>
    <name type="synonym">Arxula adeninivorans</name>
    <dbReference type="NCBI Taxonomy" id="409370"/>
    <lineage>
        <taxon>Eukaryota</taxon>
        <taxon>Fungi</taxon>
        <taxon>Dikarya</taxon>
        <taxon>Ascomycota</taxon>
        <taxon>Saccharomycotina</taxon>
        <taxon>Dipodascomycetes</taxon>
        <taxon>Dipodascales</taxon>
        <taxon>Trichomonascaceae</taxon>
        <taxon>Blastobotrys</taxon>
    </lineage>
</organism>
<dbReference type="GO" id="GO:0006273">
    <property type="term" value="P:lagging strand elongation"/>
    <property type="evidence" value="ECO:0007669"/>
    <property type="project" value="UniProtKB-ARBA"/>
</dbReference>
<dbReference type="Pfam" id="PF18018">
    <property type="entry name" value="DNA_pol_D_N"/>
    <property type="match status" value="1"/>
</dbReference>
<keyword evidence="5" id="KW-0548">Nucleotidyltransferase</keyword>
<comment type="subcellular location">
    <subcellularLocation>
        <location evidence="1">Nucleus</location>
    </subcellularLocation>
</comment>
<dbReference type="PhylomeDB" id="A0A060T813"/>
<dbReference type="GO" id="GO:0003887">
    <property type="term" value="F:DNA-directed DNA polymerase activity"/>
    <property type="evidence" value="ECO:0007669"/>
    <property type="project" value="UniProtKB-KW"/>
</dbReference>
<dbReference type="Gene3D" id="3.60.21.50">
    <property type="match status" value="1"/>
</dbReference>
<reference evidence="13" key="1">
    <citation type="submission" date="2014-02" db="EMBL/GenBank/DDBJ databases">
        <authorList>
            <person name="Genoscope - CEA"/>
        </authorList>
    </citation>
    <scope>NUCLEOTIDE SEQUENCE</scope>
    <source>
        <strain evidence="13">LS3</strain>
    </source>
</reference>
<feature type="compositionally biased region" description="Basic and acidic residues" evidence="10">
    <location>
        <begin position="7"/>
        <end position="18"/>
    </location>
</feature>
<dbReference type="PANTHER" id="PTHR10416:SF0">
    <property type="entry name" value="DNA POLYMERASE DELTA SUBUNIT 2"/>
    <property type="match status" value="1"/>
</dbReference>
<dbReference type="AlphaFoldDB" id="A0A060T813"/>
<feature type="domain" description="DNA polymerase delta subunit OB-fold" evidence="12">
    <location>
        <begin position="54"/>
        <end position="189"/>
    </location>
</feature>
<keyword evidence="4" id="KW-0808">Transferase</keyword>
<keyword evidence="6" id="KW-0235">DNA replication</keyword>
<accession>A0A060T813</accession>